<keyword evidence="2" id="KW-1185">Reference proteome</keyword>
<evidence type="ECO:0000313" key="1">
    <source>
        <dbReference type="EMBL" id="MCW8336480.1"/>
    </source>
</evidence>
<proteinExistence type="predicted"/>
<feature type="non-terminal residue" evidence="1">
    <location>
        <position position="1"/>
    </location>
</feature>
<organism evidence="1 2">
    <name type="scientific">Vibrio paucivorans</name>
    <dbReference type="NCBI Taxonomy" id="2829489"/>
    <lineage>
        <taxon>Bacteria</taxon>
        <taxon>Pseudomonadati</taxon>
        <taxon>Pseudomonadota</taxon>
        <taxon>Gammaproteobacteria</taxon>
        <taxon>Vibrionales</taxon>
        <taxon>Vibrionaceae</taxon>
        <taxon>Vibrio</taxon>
    </lineage>
</organism>
<dbReference type="Proteomes" id="UP001155586">
    <property type="component" value="Unassembled WGS sequence"/>
</dbReference>
<sequence>EQFGQLYQNIMFKYCNTQLQKLGYNINAVKRTPQEVKQDAHEYSNLKIRHRVHNGVNQLNDDKTELIEAVNDLKYQEQRWKDKAIQERKVAINWNKKAKQQKALLQRTKANLTQWFEKKFEQWFNGLLTFKKSNLNRDLIQPVELHLSLSQEREDAGKILMDEVEVALQQDQLRRYKKEFDRQEAKNRYKN</sequence>
<accession>A0A9X3CIW0</accession>
<dbReference type="RefSeq" id="WP_265689572.1">
    <property type="nucleotide sequence ID" value="NZ_JAKRRX010000254.1"/>
</dbReference>
<evidence type="ECO:0000313" key="2">
    <source>
        <dbReference type="Proteomes" id="UP001155586"/>
    </source>
</evidence>
<name>A0A9X3CIW0_9VIBR</name>
<dbReference type="EMBL" id="JAKRRX010000254">
    <property type="protein sequence ID" value="MCW8336480.1"/>
    <property type="molecule type" value="Genomic_DNA"/>
</dbReference>
<gene>
    <name evidence="1" type="ORF">MD483_21975</name>
</gene>
<protein>
    <submittedName>
        <fullName evidence="1">Uncharacterized protein</fullName>
    </submittedName>
</protein>
<comment type="caution">
    <text evidence="1">The sequence shown here is derived from an EMBL/GenBank/DDBJ whole genome shotgun (WGS) entry which is preliminary data.</text>
</comment>
<dbReference type="AlphaFoldDB" id="A0A9X3CIW0"/>
<reference evidence="1" key="1">
    <citation type="submission" date="2022-02" db="EMBL/GenBank/DDBJ databases">
        <title>Vibrio sp. nov., a new bacterium isolated from Bohai sea, China.</title>
        <authorList>
            <person name="Yuan Y."/>
        </authorList>
    </citation>
    <scope>NUCLEOTIDE SEQUENCE</scope>
    <source>
        <strain evidence="1">DBSS07</strain>
    </source>
</reference>